<comment type="similarity">
    <text evidence="2">Belongs to the sodium:solute symporter (SSF) (TC 2.A.21) family.</text>
</comment>
<dbReference type="EMBL" id="DRUB01000024">
    <property type="protein sequence ID" value="HHR95437.1"/>
    <property type="molecule type" value="Genomic_DNA"/>
</dbReference>
<evidence type="ECO:0000256" key="12">
    <source>
        <dbReference type="SAM" id="Phobius"/>
    </source>
</evidence>
<dbReference type="InterPro" id="IPR050277">
    <property type="entry name" value="Sodium:Solute_Symporter"/>
</dbReference>
<evidence type="ECO:0000256" key="11">
    <source>
        <dbReference type="ARBA" id="ARBA00023201"/>
    </source>
</evidence>
<proteinExistence type="inferred from homology"/>
<dbReference type="PROSITE" id="PS50283">
    <property type="entry name" value="NA_SOLUT_SYMP_3"/>
    <property type="match status" value="1"/>
</dbReference>
<name>A0A7C5YYC2_9CREN</name>
<dbReference type="GO" id="GO:0006814">
    <property type="term" value="P:sodium ion transport"/>
    <property type="evidence" value="ECO:0007669"/>
    <property type="project" value="UniProtKB-KW"/>
</dbReference>
<gene>
    <name evidence="13" type="ORF">ENL47_01065</name>
</gene>
<keyword evidence="4" id="KW-1003">Cell membrane</keyword>
<keyword evidence="5 12" id="KW-0812">Transmembrane</keyword>
<keyword evidence="6" id="KW-0769">Symport</keyword>
<dbReference type="PANTHER" id="PTHR48086:SF3">
    <property type="entry name" value="SODIUM_PROLINE SYMPORTER"/>
    <property type="match status" value="1"/>
</dbReference>
<keyword evidence="9" id="KW-0406">Ion transport</keyword>
<dbReference type="InterPro" id="IPR038377">
    <property type="entry name" value="Na/Glc_symporter_sf"/>
</dbReference>
<organism evidence="13">
    <name type="scientific">Ignisphaera aggregans</name>
    <dbReference type="NCBI Taxonomy" id="334771"/>
    <lineage>
        <taxon>Archaea</taxon>
        <taxon>Thermoproteota</taxon>
        <taxon>Thermoprotei</taxon>
        <taxon>Desulfurococcales</taxon>
        <taxon>Desulfurococcaceae</taxon>
        <taxon>Ignisphaera</taxon>
    </lineage>
</organism>
<keyword evidence="7 12" id="KW-1133">Transmembrane helix</keyword>
<keyword evidence="11" id="KW-0739">Sodium transport</keyword>
<dbReference type="InterPro" id="IPR001734">
    <property type="entry name" value="Na/solute_symporter"/>
</dbReference>
<dbReference type="GO" id="GO:0015293">
    <property type="term" value="F:symporter activity"/>
    <property type="evidence" value="ECO:0007669"/>
    <property type="project" value="UniProtKB-KW"/>
</dbReference>
<dbReference type="Gene3D" id="1.20.1730.10">
    <property type="entry name" value="Sodium/glucose cotransporter"/>
    <property type="match status" value="1"/>
</dbReference>
<comment type="subcellular location">
    <subcellularLocation>
        <location evidence="1">Cell membrane</location>
        <topology evidence="1">Multi-pass membrane protein</topology>
    </subcellularLocation>
</comment>
<evidence type="ECO:0000256" key="8">
    <source>
        <dbReference type="ARBA" id="ARBA00023053"/>
    </source>
</evidence>
<feature type="transmembrane region" description="Helical" evidence="12">
    <location>
        <begin position="12"/>
        <end position="29"/>
    </location>
</feature>
<evidence type="ECO:0000256" key="5">
    <source>
        <dbReference type="ARBA" id="ARBA00022692"/>
    </source>
</evidence>
<evidence type="ECO:0008006" key="14">
    <source>
        <dbReference type="Google" id="ProtNLM"/>
    </source>
</evidence>
<sequence length="123" mass="13630">MSYIGYMTPLDYVVLVIYSMMVLAIGYFATRRIKSLGDYFAGGWKVPWWLAAVSHHVSGYSAFAFVAYAGIAYRYGFTIYTIWALTISIGLLIGALVFAPRWGALGKKGIVIVMFEPLTAILP</sequence>
<dbReference type="GO" id="GO:0005886">
    <property type="term" value="C:plasma membrane"/>
    <property type="evidence" value="ECO:0007669"/>
    <property type="project" value="UniProtKB-SubCell"/>
</dbReference>
<protein>
    <recommendedName>
        <fullName evidence="14">Na+:solute symporter</fullName>
    </recommendedName>
</protein>
<keyword evidence="8" id="KW-0915">Sodium</keyword>
<evidence type="ECO:0000256" key="9">
    <source>
        <dbReference type="ARBA" id="ARBA00023065"/>
    </source>
</evidence>
<keyword evidence="3" id="KW-0813">Transport</keyword>
<comment type="caution">
    <text evidence="13">The sequence shown here is derived from an EMBL/GenBank/DDBJ whole genome shotgun (WGS) entry which is preliminary data.</text>
</comment>
<evidence type="ECO:0000256" key="1">
    <source>
        <dbReference type="ARBA" id="ARBA00004651"/>
    </source>
</evidence>
<reference evidence="13" key="1">
    <citation type="journal article" date="2020" name="mSystems">
        <title>Genome- and Community-Level Interaction Insights into Carbon Utilization and Element Cycling Functions of Hydrothermarchaeota in Hydrothermal Sediment.</title>
        <authorList>
            <person name="Zhou Z."/>
            <person name="Liu Y."/>
            <person name="Xu W."/>
            <person name="Pan J."/>
            <person name="Luo Z.H."/>
            <person name="Li M."/>
        </authorList>
    </citation>
    <scope>NUCLEOTIDE SEQUENCE [LARGE SCALE GENOMIC DNA]</scope>
    <source>
        <strain evidence="13">SpSt-1</strain>
    </source>
</reference>
<evidence type="ECO:0000256" key="2">
    <source>
        <dbReference type="ARBA" id="ARBA00006434"/>
    </source>
</evidence>
<feature type="transmembrane region" description="Helical" evidence="12">
    <location>
        <begin position="77"/>
        <end position="99"/>
    </location>
</feature>
<evidence type="ECO:0000256" key="6">
    <source>
        <dbReference type="ARBA" id="ARBA00022847"/>
    </source>
</evidence>
<feature type="transmembrane region" description="Helical" evidence="12">
    <location>
        <begin position="49"/>
        <end position="71"/>
    </location>
</feature>
<dbReference type="AlphaFoldDB" id="A0A7C5YYC2"/>
<keyword evidence="10 12" id="KW-0472">Membrane</keyword>
<evidence type="ECO:0000256" key="3">
    <source>
        <dbReference type="ARBA" id="ARBA00022448"/>
    </source>
</evidence>
<dbReference type="PANTHER" id="PTHR48086">
    <property type="entry name" value="SODIUM/PROLINE SYMPORTER-RELATED"/>
    <property type="match status" value="1"/>
</dbReference>
<evidence type="ECO:0000256" key="7">
    <source>
        <dbReference type="ARBA" id="ARBA00022989"/>
    </source>
</evidence>
<evidence type="ECO:0000256" key="10">
    <source>
        <dbReference type="ARBA" id="ARBA00023136"/>
    </source>
</evidence>
<evidence type="ECO:0000256" key="4">
    <source>
        <dbReference type="ARBA" id="ARBA00022475"/>
    </source>
</evidence>
<accession>A0A7C5YYC2</accession>
<evidence type="ECO:0000313" key="13">
    <source>
        <dbReference type="EMBL" id="HHR95437.1"/>
    </source>
</evidence>